<dbReference type="Gramene" id="OMO79387">
    <property type="protein sequence ID" value="OMO79387"/>
    <property type="gene ID" value="CCACVL1_13706"/>
</dbReference>
<feature type="transmembrane region" description="Helical" evidence="1">
    <location>
        <begin position="21"/>
        <end position="39"/>
    </location>
</feature>
<keyword evidence="1" id="KW-0472">Membrane</keyword>
<reference evidence="3 4" key="1">
    <citation type="submission" date="2013-09" db="EMBL/GenBank/DDBJ databases">
        <title>Corchorus capsularis genome sequencing.</title>
        <authorList>
            <person name="Alam M."/>
            <person name="Haque M.S."/>
            <person name="Islam M.S."/>
            <person name="Emdad E.M."/>
            <person name="Islam M.M."/>
            <person name="Ahmed B."/>
            <person name="Halim A."/>
            <person name="Hossen Q.M.M."/>
            <person name="Hossain M.Z."/>
            <person name="Ahmed R."/>
            <person name="Khan M.M."/>
            <person name="Islam R."/>
            <person name="Rashid M.M."/>
            <person name="Khan S.A."/>
            <person name="Rahman M.S."/>
            <person name="Alam M."/>
        </authorList>
    </citation>
    <scope>NUCLEOTIDE SEQUENCE [LARGE SCALE GENOMIC DNA]</scope>
    <source>
        <strain evidence="4">cv. CVL-1</strain>
        <tissue evidence="3">Whole seedling</tissue>
    </source>
</reference>
<feature type="transmembrane region" description="Helical" evidence="1">
    <location>
        <begin position="181"/>
        <end position="204"/>
    </location>
</feature>
<dbReference type="Pfam" id="PF04578">
    <property type="entry name" value="DUF594"/>
    <property type="match status" value="1"/>
</dbReference>
<dbReference type="OrthoDB" id="1689146at2759"/>
<evidence type="ECO:0000259" key="2">
    <source>
        <dbReference type="Pfam" id="PF13968"/>
    </source>
</evidence>
<organism evidence="3 4">
    <name type="scientific">Corchorus capsularis</name>
    <name type="common">Jute</name>
    <dbReference type="NCBI Taxonomy" id="210143"/>
    <lineage>
        <taxon>Eukaryota</taxon>
        <taxon>Viridiplantae</taxon>
        <taxon>Streptophyta</taxon>
        <taxon>Embryophyta</taxon>
        <taxon>Tracheophyta</taxon>
        <taxon>Spermatophyta</taxon>
        <taxon>Magnoliopsida</taxon>
        <taxon>eudicotyledons</taxon>
        <taxon>Gunneridae</taxon>
        <taxon>Pentapetalae</taxon>
        <taxon>rosids</taxon>
        <taxon>malvids</taxon>
        <taxon>Malvales</taxon>
        <taxon>Malvaceae</taxon>
        <taxon>Grewioideae</taxon>
        <taxon>Apeibeae</taxon>
        <taxon>Corchorus</taxon>
    </lineage>
</organism>
<accession>A0A1R3I9X9</accession>
<dbReference type="Pfam" id="PF13968">
    <property type="entry name" value="DUF4220"/>
    <property type="match status" value="2"/>
</dbReference>
<sequence length="532" mass="61825">MAMPSISEKMINLWKGWEIRALILVSLILQVILIVFGSYRRRTKRSWGNSNISLTFIAIPVFIAGIIKYGERTWVLWSSSTKRLRSSLISTPDAGPDYAQSVQTRAGKRKMDKDSLALMVLPRKEVELSFLYDLLYTKARLVYSWLGICIRLITFLSSLSALVTFLIFVSDKQVYAPADVAITYTLLGGAIALEIYALLMLLIFSDWTRLWLVKFMHIKGPSERALDVKRWSGIISKHNLVNICLKEANSPWIKIQKLLCVHEFLAKYLYITWQDVDTKLKELIFQQLKKKSETIQGDDFKVNLCRTLLSHRGDNALKEMKCDEQFEWSTVGVEFDHSLLLWHIATEICYYEDTKRFKDDTESLNKCSKISKCLSDYMLYLLVVCPTMLPKGIGEIRYRDTCADATRLAKQLQLLRPADQDSWGFKEKWEMINKVWVEMLAYAAVHCEWKEHAQQLRRGGELLTHVCLVMAHLGLSEQYQIQKQFIHHPNRRFFEELLLKVYKKPRSEFFLCLLQCFLRIPDCCGTRGSDFD</sequence>
<dbReference type="EMBL" id="AWWV01010407">
    <property type="protein sequence ID" value="OMO79387.1"/>
    <property type="molecule type" value="Genomic_DNA"/>
</dbReference>
<evidence type="ECO:0000313" key="4">
    <source>
        <dbReference type="Proteomes" id="UP000188268"/>
    </source>
</evidence>
<dbReference type="STRING" id="210143.A0A1R3I9X9"/>
<gene>
    <name evidence="3" type="ORF">CCACVL1_13706</name>
</gene>
<dbReference type="OMA" id="YFMATIS"/>
<feature type="transmembrane region" description="Helical" evidence="1">
    <location>
        <begin position="142"/>
        <end position="169"/>
    </location>
</feature>
<dbReference type="InterPro" id="IPR025315">
    <property type="entry name" value="DUF4220"/>
</dbReference>
<keyword evidence="1" id="KW-0812">Transmembrane</keyword>
<protein>
    <recommendedName>
        <fullName evidence="2">DUF4220 domain-containing protein</fullName>
    </recommendedName>
</protein>
<proteinExistence type="predicted"/>
<name>A0A1R3I9X9_COCAP</name>
<comment type="caution">
    <text evidence="3">The sequence shown here is derived from an EMBL/GenBank/DDBJ whole genome shotgun (WGS) entry which is preliminary data.</text>
</comment>
<feature type="transmembrane region" description="Helical" evidence="1">
    <location>
        <begin position="51"/>
        <end position="70"/>
    </location>
</feature>
<dbReference type="Proteomes" id="UP000188268">
    <property type="component" value="Unassembled WGS sequence"/>
</dbReference>
<dbReference type="AlphaFoldDB" id="A0A1R3I9X9"/>
<keyword evidence="1" id="KW-1133">Transmembrane helix</keyword>
<evidence type="ECO:0000313" key="3">
    <source>
        <dbReference type="EMBL" id="OMO79387.1"/>
    </source>
</evidence>
<feature type="domain" description="DUF4220" evidence="2">
    <location>
        <begin position="125"/>
        <end position="242"/>
    </location>
</feature>
<evidence type="ECO:0000256" key="1">
    <source>
        <dbReference type="SAM" id="Phobius"/>
    </source>
</evidence>
<keyword evidence="4" id="KW-1185">Reference proteome</keyword>
<feature type="domain" description="DUF4220" evidence="2">
    <location>
        <begin position="24"/>
        <end position="104"/>
    </location>
</feature>
<dbReference type="InterPro" id="IPR007658">
    <property type="entry name" value="DUF594"/>
</dbReference>
<dbReference type="PANTHER" id="PTHR31325">
    <property type="entry name" value="OS01G0798800 PROTEIN-RELATED"/>
    <property type="match status" value="1"/>
</dbReference>